<keyword evidence="3" id="KW-0808">Transferase</keyword>
<dbReference type="PANTHER" id="PTHR43685">
    <property type="entry name" value="GLYCOSYLTRANSFERASE"/>
    <property type="match status" value="1"/>
</dbReference>
<evidence type="ECO:0000256" key="3">
    <source>
        <dbReference type="ARBA" id="ARBA00022679"/>
    </source>
</evidence>
<evidence type="ECO:0000313" key="5">
    <source>
        <dbReference type="EMBL" id="OEE41044.1"/>
    </source>
</evidence>
<evidence type="ECO:0000256" key="2">
    <source>
        <dbReference type="ARBA" id="ARBA00022676"/>
    </source>
</evidence>
<dbReference type="EMBL" id="AJYS02000050">
    <property type="protein sequence ID" value="OEE41044.1"/>
    <property type="molecule type" value="Genomic_DNA"/>
</dbReference>
<reference evidence="5 6" key="1">
    <citation type="journal article" date="2012" name="Science">
        <title>Ecological populations of bacteria act as socially cohesive units of antibiotic production and resistance.</title>
        <authorList>
            <person name="Cordero O.X."/>
            <person name="Wildschutte H."/>
            <person name="Kirkup B."/>
            <person name="Proehl S."/>
            <person name="Ngo L."/>
            <person name="Hussain F."/>
            <person name="Le Roux F."/>
            <person name="Mincer T."/>
            <person name="Polz M.F."/>
        </authorList>
    </citation>
    <scope>NUCLEOTIDE SEQUENCE [LARGE SCALE GENOMIC DNA]</scope>
    <source>
        <strain evidence="5 6">FS-238</strain>
    </source>
</reference>
<dbReference type="InterPro" id="IPR029044">
    <property type="entry name" value="Nucleotide-diphossugar_trans"/>
</dbReference>
<name>A0A853R8T7_9VIBR</name>
<dbReference type="InterPro" id="IPR050834">
    <property type="entry name" value="Glycosyltransf_2"/>
</dbReference>
<keyword evidence="6" id="KW-1185">Reference proteome</keyword>
<dbReference type="Gene3D" id="3.90.550.10">
    <property type="entry name" value="Spore Coat Polysaccharide Biosynthesis Protein SpsA, Chain A"/>
    <property type="match status" value="1"/>
</dbReference>
<proteinExistence type="inferred from homology"/>
<dbReference type="Proteomes" id="UP000094808">
    <property type="component" value="Unassembled WGS sequence"/>
</dbReference>
<dbReference type="GO" id="GO:0016757">
    <property type="term" value="F:glycosyltransferase activity"/>
    <property type="evidence" value="ECO:0007669"/>
    <property type="project" value="UniProtKB-KW"/>
</dbReference>
<organism evidence="5 6">
    <name type="scientific">Vibrio ordalii FS-238</name>
    <dbReference type="NCBI Taxonomy" id="617133"/>
    <lineage>
        <taxon>Bacteria</taxon>
        <taxon>Pseudomonadati</taxon>
        <taxon>Pseudomonadota</taxon>
        <taxon>Gammaproteobacteria</taxon>
        <taxon>Vibrionales</taxon>
        <taxon>Vibrionaceae</taxon>
        <taxon>Vibrio</taxon>
    </lineage>
</organism>
<dbReference type="AlphaFoldDB" id="A0A853R8T7"/>
<dbReference type="InterPro" id="IPR001173">
    <property type="entry name" value="Glyco_trans_2-like"/>
</dbReference>
<dbReference type="Pfam" id="PF00535">
    <property type="entry name" value="Glycos_transf_2"/>
    <property type="match status" value="1"/>
</dbReference>
<evidence type="ECO:0000256" key="1">
    <source>
        <dbReference type="ARBA" id="ARBA00006739"/>
    </source>
</evidence>
<comment type="similarity">
    <text evidence="1">Belongs to the glycosyltransferase 2 family.</text>
</comment>
<accession>A0A853R8T7</accession>
<feature type="domain" description="Glycosyltransferase 2-like" evidence="4">
    <location>
        <begin position="15"/>
        <end position="168"/>
    </location>
</feature>
<keyword evidence="2" id="KW-0328">Glycosyltransferase</keyword>
<sequence length="271" mass="31687">MRNDQFSVLCSLYMKEQPEYLEQCLESIAWQSIKANEVVVVHDGPLTKELHSVLNQWRDKLPLKEVILPENVGLGKALNKGLASCTYELVIRADTDDVNHRNRFEKQINHMRLHPDVAVCSSHIYEFEIDYNSPLRIKRVPTQNRVLSYSLKRNPINHMSAIFRKSAIDSVGGYQDLMYMEDYYLWLRLLAKDHKIDNIDDTLVSARIGNGMLERRRGATYIKSELFLLKTIYNLNLSKSPMPIFYYAIRITSRLVPKILFKKIYSFIRNN</sequence>
<evidence type="ECO:0000259" key="4">
    <source>
        <dbReference type="Pfam" id="PF00535"/>
    </source>
</evidence>
<dbReference type="RefSeq" id="WP_017045422.1">
    <property type="nucleotide sequence ID" value="NZ_AJYS02000050.1"/>
</dbReference>
<protein>
    <submittedName>
        <fullName evidence="5">Amylovoran biosynthesis protein AmsE</fullName>
    </submittedName>
</protein>
<dbReference type="SUPFAM" id="SSF53448">
    <property type="entry name" value="Nucleotide-diphospho-sugar transferases"/>
    <property type="match status" value="1"/>
</dbReference>
<evidence type="ECO:0000313" key="6">
    <source>
        <dbReference type="Proteomes" id="UP000094808"/>
    </source>
</evidence>
<dbReference type="PANTHER" id="PTHR43685:SF5">
    <property type="entry name" value="GLYCOSYLTRANSFERASE EPSE-RELATED"/>
    <property type="match status" value="1"/>
</dbReference>
<gene>
    <name evidence="5" type="ORF">A1QS_02400</name>
</gene>
<comment type="caution">
    <text evidence="5">The sequence shown here is derived from an EMBL/GenBank/DDBJ whole genome shotgun (WGS) entry which is preliminary data.</text>
</comment>